<dbReference type="EMBL" id="CP137312">
    <property type="protein sequence ID" value="WQF87798.1"/>
    <property type="molecule type" value="Genomic_DNA"/>
</dbReference>
<evidence type="ECO:0000256" key="2">
    <source>
        <dbReference type="SAM" id="SignalP"/>
    </source>
</evidence>
<reference evidence="4" key="1">
    <citation type="journal article" date="2023" name="bioRxiv">
        <title>Complete genome of the Medicago anthracnose fungus, Colletotrichum destructivum, reveals a mini-chromosome-like region within a core chromosome.</title>
        <authorList>
            <person name="Lapalu N."/>
            <person name="Simon A."/>
            <person name="Lu A."/>
            <person name="Plaumann P.-L."/>
            <person name="Amselem J."/>
            <person name="Pigne S."/>
            <person name="Auger A."/>
            <person name="Koch C."/>
            <person name="Dallery J.-F."/>
            <person name="O'Connell R.J."/>
        </authorList>
    </citation>
    <scope>NUCLEOTIDE SEQUENCE [LARGE SCALE GENOMIC DNA]</scope>
    <source>
        <strain evidence="4">CBS 520.97</strain>
    </source>
</reference>
<dbReference type="RefSeq" id="XP_062785019.1">
    <property type="nucleotide sequence ID" value="XM_062928968.1"/>
</dbReference>
<accession>A0AAX4IXH5</accession>
<feature type="signal peptide" evidence="2">
    <location>
        <begin position="1"/>
        <end position="24"/>
    </location>
</feature>
<sequence length="306" mass="34881">MPRLATLQTHIVFLLLTVCWESGGIGIATAPDFWKVFHRGNVIIHSTEIESVSHQDVVNLKNGYAVATDIVIHCTGFDEGYRTFDSELQEELGLQYDTKTFSQWTMLDEKAKKTVDELLPYLWTAPEQYGDVDASRGAEKGPNRHSRRLVIPKLAARCDRSILFPGHIHSAFTPLAAELQALWGVSCMPDGATFRPERRWSLKRRHSTRGPERGTSSKARNTRTSYPTTYRWYFNTLMKDLGISPFRKGNVFEEWCVRCKPSGYRTILDEYRSIRRHRLEVGSLDGHAKGSRHDTTETNGHSVKPN</sequence>
<gene>
    <name evidence="3" type="ORF">CDEST_12812</name>
</gene>
<dbReference type="Proteomes" id="UP001322277">
    <property type="component" value="Chromosome 8"/>
</dbReference>
<feature type="region of interest" description="Disordered" evidence="1">
    <location>
        <begin position="285"/>
        <end position="306"/>
    </location>
</feature>
<organism evidence="3 4">
    <name type="scientific">Colletotrichum destructivum</name>
    <dbReference type="NCBI Taxonomy" id="34406"/>
    <lineage>
        <taxon>Eukaryota</taxon>
        <taxon>Fungi</taxon>
        <taxon>Dikarya</taxon>
        <taxon>Ascomycota</taxon>
        <taxon>Pezizomycotina</taxon>
        <taxon>Sordariomycetes</taxon>
        <taxon>Hypocreomycetidae</taxon>
        <taxon>Glomerellales</taxon>
        <taxon>Glomerellaceae</taxon>
        <taxon>Colletotrichum</taxon>
        <taxon>Colletotrichum destructivum species complex</taxon>
    </lineage>
</organism>
<name>A0AAX4IXH5_9PEZI</name>
<keyword evidence="4" id="KW-1185">Reference proteome</keyword>
<dbReference type="SUPFAM" id="SSF51905">
    <property type="entry name" value="FAD/NAD(P)-binding domain"/>
    <property type="match status" value="1"/>
</dbReference>
<keyword evidence="2" id="KW-0732">Signal</keyword>
<dbReference type="InterPro" id="IPR036188">
    <property type="entry name" value="FAD/NAD-bd_sf"/>
</dbReference>
<feature type="compositionally biased region" description="Basic and acidic residues" evidence="1">
    <location>
        <begin position="286"/>
        <end position="296"/>
    </location>
</feature>
<evidence type="ECO:0000313" key="4">
    <source>
        <dbReference type="Proteomes" id="UP001322277"/>
    </source>
</evidence>
<evidence type="ECO:0000313" key="3">
    <source>
        <dbReference type="EMBL" id="WQF87798.1"/>
    </source>
</evidence>
<feature type="region of interest" description="Disordered" evidence="1">
    <location>
        <begin position="198"/>
        <end position="222"/>
    </location>
</feature>
<dbReference type="GeneID" id="87949312"/>
<protein>
    <submittedName>
        <fullName evidence="3">FAD/NAD(P)-binding domain superfamily</fullName>
    </submittedName>
</protein>
<feature type="chain" id="PRO_5044804457" evidence="2">
    <location>
        <begin position="25"/>
        <end position="306"/>
    </location>
</feature>
<dbReference type="AlphaFoldDB" id="A0AAX4IXH5"/>
<feature type="compositionally biased region" description="Polar residues" evidence="1">
    <location>
        <begin position="297"/>
        <end position="306"/>
    </location>
</feature>
<evidence type="ECO:0000256" key="1">
    <source>
        <dbReference type="SAM" id="MobiDB-lite"/>
    </source>
</evidence>
<dbReference type="KEGG" id="cdet:87949312"/>
<proteinExistence type="predicted"/>